<dbReference type="InterPro" id="IPR027417">
    <property type="entry name" value="P-loop_NTPase"/>
</dbReference>
<protein>
    <submittedName>
        <fullName evidence="2">Chromosome segregation ATPase</fullName>
    </submittedName>
</protein>
<evidence type="ECO:0000313" key="2">
    <source>
        <dbReference type="EMBL" id="QBK84617.1"/>
    </source>
</evidence>
<gene>
    <name evidence="2" type="ORF">LCDPAC01_00980</name>
</gene>
<keyword evidence="1" id="KW-0175">Coiled coil</keyword>
<dbReference type="PANTHER" id="PTHR32114:SF2">
    <property type="entry name" value="ABC TRANSPORTER ABCH.3"/>
    <property type="match status" value="1"/>
</dbReference>
<accession>A0A481YND8</accession>
<evidence type="ECO:0000256" key="1">
    <source>
        <dbReference type="SAM" id="Coils"/>
    </source>
</evidence>
<dbReference type="EMBL" id="MK500281">
    <property type="protein sequence ID" value="QBK84617.1"/>
    <property type="molecule type" value="Genomic_DNA"/>
</dbReference>
<dbReference type="Gene3D" id="3.40.50.300">
    <property type="entry name" value="P-loop containing nucleotide triphosphate hydrolases"/>
    <property type="match status" value="2"/>
</dbReference>
<name>A0A481YND8_9VIRU</name>
<dbReference type="SUPFAM" id="SSF52540">
    <property type="entry name" value="P-loop containing nucleoside triphosphate hydrolases"/>
    <property type="match status" value="1"/>
</dbReference>
<dbReference type="Pfam" id="PF13555">
    <property type="entry name" value="AAA_29"/>
    <property type="match status" value="1"/>
</dbReference>
<sequence length="784" mass="89742">MSFVTLQIYKFRSISQLELKIQEGKCILLSGSSGSGKSTILDSISFVLYGSKTNVYPKDGYRKVTWVKYTTNNYVIYRQKRSDLLRVTLRDGNVYEDAQAQGWIDKNFMTRSVWPISGYLKQGQLCGFLSLSSAKKLEMFQEMLFGNTEVVDKLHSKISKRIMAKTVELSRIETRKQTTIAIYKQLYSEIKEFRGKKKILTKDKLKEIHSSLPLIKKTIEELYRSIDKLTNMKGKTEAILSMRASLETKLNKLPFDTVNIPDLKSKCGKNNTLLKDLKRKIKIAEVNSRSAMLKEELNKLSKDAPSINYEQLAKYKKLKRQSLTKLIKLRDQCISTLESIISYRKWDDYVSEISKIQELKRTVNNSPSENPFDNLMILNTELSQAKINRQNLQCPECGVILKISGTNLVKTATIKTRPTEEIIADIRTIKTEIRAYELAVSASELLERTTVPQKIEKPKTRRCNYKEEIIRAKLTSFAKTIDDITAFNSLDVDIKKEEKFLNEQHRKLSLQRELARCPRVSNIKESAAQLRDQLMSLIEIKSQMDLSLNRALSNKNQKEHIISTLQELPKTSPIKEIERKLSEHRIDLKLNREMKDDVELSIRNHRAIVRATSMHGDIQQYAAEEKRTISKIAKLDKIKMAIVTAECMVIDGVLGYINQTLELVLKDIFTDPISITVKNFKELKTSKRIKPEINIEISYKGMTFTNLSHLSGGEKSRISVAIMIAFSKITNAKGLLIFDESISSISAPSKELVVTALRKNLPGRTIIMVNHDTTEGVYDDIIRI</sequence>
<organism evidence="2">
    <name type="scientific">Pithovirus LCDPAC01</name>
    <dbReference type="NCBI Taxonomy" id="2506600"/>
    <lineage>
        <taxon>Viruses</taxon>
        <taxon>Pithoviruses</taxon>
    </lineage>
</organism>
<feature type="coiled-coil region" evidence="1">
    <location>
        <begin position="274"/>
        <end position="303"/>
    </location>
</feature>
<reference evidence="2" key="1">
    <citation type="journal article" date="2019" name="MBio">
        <title>Virus Genomes from Deep Sea Sediments Expand the Ocean Megavirome and Support Independent Origins of Viral Gigantism.</title>
        <authorList>
            <person name="Backstrom D."/>
            <person name="Yutin N."/>
            <person name="Jorgensen S.L."/>
            <person name="Dharamshi J."/>
            <person name="Homa F."/>
            <person name="Zaremba-Niedwiedzka K."/>
            <person name="Spang A."/>
            <person name="Wolf Y.I."/>
            <person name="Koonin E.V."/>
            <person name="Ettema T.J."/>
        </authorList>
    </citation>
    <scope>NUCLEOTIDE SEQUENCE</scope>
</reference>
<dbReference type="PANTHER" id="PTHR32114">
    <property type="entry name" value="ABC TRANSPORTER ABCH.3"/>
    <property type="match status" value="1"/>
</dbReference>
<proteinExistence type="predicted"/>